<keyword evidence="3" id="KW-1185">Reference proteome</keyword>
<feature type="region of interest" description="Disordered" evidence="1">
    <location>
        <begin position="127"/>
        <end position="151"/>
    </location>
</feature>
<evidence type="ECO:0000313" key="3">
    <source>
        <dbReference type="Proteomes" id="UP000799779"/>
    </source>
</evidence>
<feature type="compositionally biased region" description="Basic and acidic residues" evidence="1">
    <location>
        <begin position="137"/>
        <end position="151"/>
    </location>
</feature>
<name>A0A6A5X0M3_9PLEO</name>
<dbReference type="AlphaFoldDB" id="A0A6A5X0M3"/>
<dbReference type="EMBL" id="ML977558">
    <property type="protein sequence ID" value="KAF2006934.1"/>
    <property type="molecule type" value="Genomic_DNA"/>
</dbReference>
<dbReference type="Proteomes" id="UP000799779">
    <property type="component" value="Unassembled WGS sequence"/>
</dbReference>
<proteinExistence type="predicted"/>
<evidence type="ECO:0000256" key="1">
    <source>
        <dbReference type="SAM" id="MobiDB-lite"/>
    </source>
</evidence>
<feature type="region of interest" description="Disordered" evidence="1">
    <location>
        <begin position="440"/>
        <end position="460"/>
    </location>
</feature>
<gene>
    <name evidence="2" type="ORF">P154DRAFT_597314</name>
</gene>
<organism evidence="2 3">
    <name type="scientific">Amniculicola lignicola CBS 123094</name>
    <dbReference type="NCBI Taxonomy" id="1392246"/>
    <lineage>
        <taxon>Eukaryota</taxon>
        <taxon>Fungi</taxon>
        <taxon>Dikarya</taxon>
        <taxon>Ascomycota</taxon>
        <taxon>Pezizomycotina</taxon>
        <taxon>Dothideomycetes</taxon>
        <taxon>Pleosporomycetidae</taxon>
        <taxon>Pleosporales</taxon>
        <taxon>Amniculicolaceae</taxon>
        <taxon>Amniculicola</taxon>
    </lineage>
</organism>
<protein>
    <submittedName>
        <fullName evidence="2">Uncharacterized protein</fullName>
    </submittedName>
</protein>
<evidence type="ECO:0000313" key="2">
    <source>
        <dbReference type="EMBL" id="KAF2006934.1"/>
    </source>
</evidence>
<sequence length="460" mass="52468">MKDKLEGPVKPTFGRVWRKVSGHGNRHSSVLGTISEEVQRPGHLDELDHPHGRVNASVVNGSGLHSSSPTSLGLGSMNKRIDGEIHPGRKVEFSPKLPTVSTSEASIWDPEEEEFHRWPEANQITHREKNTRKAHSTHFESMRDRRTSSNRLEGRTYRGSITSRHQNSLIDLETHISREPSGPSKTYRRTSTLRYRNIQTNSDIHTSGVQTTDDQYPEPSTYDQATIEQLVNMEYGNPDSEDLHDRRVSQYIIPHSVLPSHLPIQHMHLLNERSYNTSGILACPRLCDTVATVLFETHPKCLNHFLDPAVSTFEWERLDSFGHSAVIRRVGYKVLVGTYKNHGFMLLFRDYVKSVIDFTGKWTEVYAAVSSGTIPCNIEGPDWENYTPTSPQLDPRDPKTMLAFSRRLARQLIRDRCWDYYPPSGERVVWNADGIISRGKMQSRTDMERTERDSTVPEGD</sequence>
<feature type="compositionally biased region" description="Basic and acidic residues" evidence="1">
    <location>
        <begin position="443"/>
        <end position="460"/>
    </location>
</feature>
<accession>A0A6A5X0M3</accession>
<reference evidence="2" key="1">
    <citation type="journal article" date="2020" name="Stud. Mycol.">
        <title>101 Dothideomycetes genomes: a test case for predicting lifestyles and emergence of pathogens.</title>
        <authorList>
            <person name="Haridas S."/>
            <person name="Albert R."/>
            <person name="Binder M."/>
            <person name="Bloem J."/>
            <person name="Labutti K."/>
            <person name="Salamov A."/>
            <person name="Andreopoulos B."/>
            <person name="Baker S."/>
            <person name="Barry K."/>
            <person name="Bills G."/>
            <person name="Bluhm B."/>
            <person name="Cannon C."/>
            <person name="Castanera R."/>
            <person name="Culley D."/>
            <person name="Daum C."/>
            <person name="Ezra D."/>
            <person name="Gonzalez J."/>
            <person name="Henrissat B."/>
            <person name="Kuo A."/>
            <person name="Liang C."/>
            <person name="Lipzen A."/>
            <person name="Lutzoni F."/>
            <person name="Magnuson J."/>
            <person name="Mondo S."/>
            <person name="Nolan M."/>
            <person name="Ohm R."/>
            <person name="Pangilinan J."/>
            <person name="Park H.-J."/>
            <person name="Ramirez L."/>
            <person name="Alfaro M."/>
            <person name="Sun H."/>
            <person name="Tritt A."/>
            <person name="Yoshinaga Y."/>
            <person name="Zwiers L.-H."/>
            <person name="Turgeon B."/>
            <person name="Goodwin S."/>
            <person name="Spatafora J."/>
            <person name="Crous P."/>
            <person name="Grigoriev I."/>
        </authorList>
    </citation>
    <scope>NUCLEOTIDE SEQUENCE</scope>
    <source>
        <strain evidence="2">CBS 123094</strain>
    </source>
</reference>
<dbReference type="OrthoDB" id="5395789at2759"/>